<keyword evidence="5" id="KW-0234">DNA repair</keyword>
<comment type="caution">
    <text evidence="7">The sequence shown here is derived from an EMBL/GenBank/DDBJ whole genome shotgun (WGS) entry which is preliminary data.</text>
</comment>
<keyword evidence="8" id="KW-1185">Reference proteome</keyword>
<protein>
    <submittedName>
        <fullName evidence="7">Very short patch repair endonuclease</fullName>
    </submittedName>
</protein>
<dbReference type="GO" id="GO:0016787">
    <property type="term" value="F:hydrolase activity"/>
    <property type="evidence" value="ECO:0007669"/>
    <property type="project" value="UniProtKB-KW"/>
</dbReference>
<keyword evidence="1" id="KW-0540">Nuclease</keyword>
<evidence type="ECO:0000256" key="6">
    <source>
        <dbReference type="ARBA" id="ARBA00029466"/>
    </source>
</evidence>
<dbReference type="AlphaFoldDB" id="A0A179B2Q4"/>
<evidence type="ECO:0000256" key="4">
    <source>
        <dbReference type="ARBA" id="ARBA00022801"/>
    </source>
</evidence>
<keyword evidence="3" id="KW-0227">DNA damage</keyword>
<dbReference type="InterPro" id="IPR011335">
    <property type="entry name" value="Restrct_endonuc-II-like"/>
</dbReference>
<comment type="similarity">
    <text evidence="6">Belongs to the Vsr family.</text>
</comment>
<dbReference type="GO" id="GO:0006298">
    <property type="term" value="P:mismatch repair"/>
    <property type="evidence" value="ECO:0007669"/>
    <property type="project" value="InterPro"/>
</dbReference>
<dbReference type="Pfam" id="PF03852">
    <property type="entry name" value="Vsr"/>
    <property type="match status" value="1"/>
</dbReference>
<evidence type="ECO:0000313" key="7">
    <source>
        <dbReference type="EMBL" id="OAP85503.1"/>
    </source>
</evidence>
<dbReference type="Proteomes" id="UP000078368">
    <property type="component" value="Unassembled WGS sequence"/>
</dbReference>
<sequence>MQANRSRDTGPELAVRQLLHMRGMRYRVDMRPDSSIRRKADIVFTRIKMAVFIDGCFWHGCPTHFTAPKAHAEYWQEKIGKNRRRDADANERLADAGWTALRFWEHEDPGDVADAIETEVKRARLSRS</sequence>
<dbReference type="CDD" id="cd00221">
    <property type="entry name" value="Vsr"/>
    <property type="match status" value="1"/>
</dbReference>
<dbReference type="SUPFAM" id="SSF52980">
    <property type="entry name" value="Restriction endonuclease-like"/>
    <property type="match status" value="1"/>
</dbReference>
<gene>
    <name evidence="7" type="ORF">A4H34_10110</name>
</gene>
<keyword evidence="4" id="KW-0378">Hydrolase</keyword>
<dbReference type="Gene3D" id="3.40.960.10">
    <property type="entry name" value="VSR Endonuclease"/>
    <property type="match status" value="1"/>
</dbReference>
<evidence type="ECO:0000256" key="5">
    <source>
        <dbReference type="ARBA" id="ARBA00023204"/>
    </source>
</evidence>
<dbReference type="InterPro" id="IPR004603">
    <property type="entry name" value="DNA_mismatch_endonuc_vsr"/>
</dbReference>
<evidence type="ECO:0000313" key="8">
    <source>
        <dbReference type="Proteomes" id="UP000078368"/>
    </source>
</evidence>
<organism evidence="7 8">
    <name type="scientific">Peptidiphaga gingivicola</name>
    <dbReference type="NCBI Taxonomy" id="2741497"/>
    <lineage>
        <taxon>Bacteria</taxon>
        <taxon>Bacillati</taxon>
        <taxon>Actinomycetota</taxon>
        <taxon>Actinomycetes</taxon>
        <taxon>Actinomycetales</taxon>
        <taxon>Actinomycetaceae</taxon>
        <taxon>Peptidiphaga</taxon>
    </lineage>
</organism>
<proteinExistence type="inferred from homology"/>
<dbReference type="GO" id="GO:0004519">
    <property type="term" value="F:endonuclease activity"/>
    <property type="evidence" value="ECO:0007669"/>
    <property type="project" value="UniProtKB-KW"/>
</dbReference>
<dbReference type="NCBIfam" id="TIGR00632">
    <property type="entry name" value="vsr"/>
    <property type="match status" value="1"/>
</dbReference>
<evidence type="ECO:0000256" key="3">
    <source>
        <dbReference type="ARBA" id="ARBA00022763"/>
    </source>
</evidence>
<name>A0A179B2Q4_9ACTO</name>
<evidence type="ECO:0000256" key="1">
    <source>
        <dbReference type="ARBA" id="ARBA00022722"/>
    </source>
</evidence>
<keyword evidence="2 7" id="KW-0255">Endonuclease</keyword>
<accession>A0A179B2Q4</accession>
<reference evidence="7 8" key="1">
    <citation type="submission" date="2016-04" db="EMBL/GenBank/DDBJ databases">
        <title>Peptidophaga gingivicola gen. nov., sp. nov., isolated from human subgingival plaque.</title>
        <authorList>
            <person name="Beall C.J."/>
            <person name="Mokrzan E.M."/>
            <person name="Griffen A.L."/>
            <person name="Leys E.J."/>
        </authorList>
    </citation>
    <scope>NUCLEOTIDE SEQUENCE [LARGE SCALE GENOMIC DNA]</scope>
    <source>
        <strain evidence="7 8">BA112</strain>
    </source>
</reference>
<dbReference type="EMBL" id="LVZK01000003">
    <property type="protein sequence ID" value="OAP85503.1"/>
    <property type="molecule type" value="Genomic_DNA"/>
</dbReference>
<evidence type="ECO:0000256" key="2">
    <source>
        <dbReference type="ARBA" id="ARBA00022759"/>
    </source>
</evidence>